<dbReference type="Pfam" id="PF06439">
    <property type="entry name" value="3keto-disac_hyd"/>
    <property type="match status" value="1"/>
</dbReference>
<accession>A0A2S6I606</accession>
<dbReference type="OrthoDB" id="9787527at2"/>
<feature type="chain" id="PRO_5015572363" evidence="1">
    <location>
        <begin position="27"/>
        <end position="285"/>
    </location>
</feature>
<dbReference type="GO" id="GO:0016787">
    <property type="term" value="F:hydrolase activity"/>
    <property type="evidence" value="ECO:0007669"/>
    <property type="project" value="InterPro"/>
</dbReference>
<feature type="domain" description="3-keto-alpha-glucoside-1,2-lyase/3-keto-2-hydroxy-glucal hydratase" evidence="2">
    <location>
        <begin position="37"/>
        <end position="280"/>
    </location>
</feature>
<sequence length="285" mass="31521">MKKMKILLYTATLPLLFAACGSGAPATGSNATDNEDDWVTIFNGTDLTGWDIKIAGYPVNENPRNTFLVEDGMIRVNYAEYDSFDNLYGHLYYQEPLSHYKLRFDYRFTGEQTPGGANWNVRNSGVMFHSQSAASNDSLQAFPVSIEMQLLGGLGNGPRTTGNVCTPGTAVVMGDTINFNHCINSSSETYDGDNWISAEAVVLGGEAMHFLIEGDTVLSFRQPQIGGGFTNVNDNRENWESFGVDEDADAWIERQGEILTEGYIALQAESHPIDFRNIRLLKLEE</sequence>
<dbReference type="AlphaFoldDB" id="A0A2S6I606"/>
<name>A0A2S6I606_9BACT</name>
<organism evidence="3 4">
    <name type="scientific">Neolewinella xylanilytica</name>
    <dbReference type="NCBI Taxonomy" id="1514080"/>
    <lineage>
        <taxon>Bacteria</taxon>
        <taxon>Pseudomonadati</taxon>
        <taxon>Bacteroidota</taxon>
        <taxon>Saprospiria</taxon>
        <taxon>Saprospirales</taxon>
        <taxon>Lewinellaceae</taxon>
        <taxon>Neolewinella</taxon>
    </lineage>
</organism>
<reference evidence="3 4" key="1">
    <citation type="submission" date="2018-02" db="EMBL/GenBank/DDBJ databases">
        <title>Genomic Encyclopedia of Archaeal and Bacterial Type Strains, Phase II (KMG-II): from individual species to whole genera.</title>
        <authorList>
            <person name="Goeker M."/>
        </authorList>
    </citation>
    <scope>NUCLEOTIDE SEQUENCE [LARGE SCALE GENOMIC DNA]</scope>
    <source>
        <strain evidence="3 4">DSM 29526</strain>
    </source>
</reference>
<dbReference type="Gene3D" id="2.60.120.560">
    <property type="entry name" value="Exo-inulinase, domain 1"/>
    <property type="match status" value="1"/>
</dbReference>
<dbReference type="Proteomes" id="UP000237662">
    <property type="component" value="Unassembled WGS sequence"/>
</dbReference>
<proteinExistence type="predicted"/>
<evidence type="ECO:0000313" key="3">
    <source>
        <dbReference type="EMBL" id="PPK86541.1"/>
    </source>
</evidence>
<keyword evidence="1" id="KW-0732">Signal</keyword>
<dbReference type="EMBL" id="PTJC01000006">
    <property type="protein sequence ID" value="PPK86541.1"/>
    <property type="molecule type" value="Genomic_DNA"/>
</dbReference>
<dbReference type="InterPro" id="IPR010496">
    <property type="entry name" value="AL/BT2_dom"/>
</dbReference>
<gene>
    <name evidence="3" type="ORF">CLV84_3472</name>
</gene>
<protein>
    <submittedName>
        <fullName evidence="3">Uncharacterized protein DUF1080</fullName>
    </submittedName>
</protein>
<evidence type="ECO:0000259" key="2">
    <source>
        <dbReference type="Pfam" id="PF06439"/>
    </source>
</evidence>
<dbReference type="PROSITE" id="PS51257">
    <property type="entry name" value="PROKAR_LIPOPROTEIN"/>
    <property type="match status" value="1"/>
</dbReference>
<comment type="caution">
    <text evidence="3">The sequence shown here is derived from an EMBL/GenBank/DDBJ whole genome shotgun (WGS) entry which is preliminary data.</text>
</comment>
<evidence type="ECO:0000256" key="1">
    <source>
        <dbReference type="SAM" id="SignalP"/>
    </source>
</evidence>
<evidence type="ECO:0000313" key="4">
    <source>
        <dbReference type="Proteomes" id="UP000237662"/>
    </source>
</evidence>
<feature type="signal peptide" evidence="1">
    <location>
        <begin position="1"/>
        <end position="26"/>
    </location>
</feature>
<keyword evidence="4" id="KW-1185">Reference proteome</keyword>